<dbReference type="GO" id="GO:0016491">
    <property type="term" value="F:oxidoreductase activity"/>
    <property type="evidence" value="ECO:0007669"/>
    <property type="project" value="InterPro"/>
</dbReference>
<dbReference type="InterPro" id="IPR011032">
    <property type="entry name" value="GroES-like_sf"/>
</dbReference>
<evidence type="ECO:0000313" key="3">
    <source>
        <dbReference type="Proteomes" id="UP000196027"/>
    </source>
</evidence>
<dbReference type="Gene3D" id="3.40.50.720">
    <property type="entry name" value="NAD(P)-binding Rossmann-like Domain"/>
    <property type="match status" value="1"/>
</dbReference>
<proteinExistence type="predicted"/>
<accession>A0A1Y0I6D7</accession>
<dbReference type="Proteomes" id="UP000196027">
    <property type="component" value="Chromosome"/>
</dbReference>
<dbReference type="EMBL" id="CP021425">
    <property type="protein sequence ID" value="ARU54963.1"/>
    <property type="molecule type" value="Genomic_DNA"/>
</dbReference>
<dbReference type="KEGG" id="ome:OLMES_0876"/>
<dbReference type="Pfam" id="PF13602">
    <property type="entry name" value="ADH_zinc_N_2"/>
    <property type="match status" value="1"/>
</dbReference>
<dbReference type="OrthoDB" id="9785812at2"/>
<protein>
    <submittedName>
        <fullName evidence="2">Alcohol dehydrogenase</fullName>
    </submittedName>
</protein>
<reference evidence="2 3" key="1">
    <citation type="submission" date="2017-05" db="EMBL/GenBank/DDBJ databases">
        <title>Genomic insights into alkan degradation activity of Oleiphilus messinensis.</title>
        <authorList>
            <person name="Kozyavkin S.A."/>
            <person name="Slesarev A.I."/>
            <person name="Golyshin P.N."/>
            <person name="Korzhenkov A."/>
            <person name="Golyshina O.N."/>
            <person name="Toshchakov S.V."/>
        </authorList>
    </citation>
    <scope>NUCLEOTIDE SEQUENCE [LARGE SCALE GENOMIC DNA]</scope>
    <source>
        <strain evidence="2 3">ME102</strain>
    </source>
</reference>
<name>A0A1Y0I6D7_9GAMM</name>
<dbReference type="CDD" id="cd05289">
    <property type="entry name" value="MDR_like_2"/>
    <property type="match status" value="1"/>
</dbReference>
<feature type="domain" description="Enoyl reductase (ER)" evidence="1">
    <location>
        <begin position="10"/>
        <end position="312"/>
    </location>
</feature>
<dbReference type="AlphaFoldDB" id="A0A1Y0I6D7"/>
<keyword evidence="3" id="KW-1185">Reference proteome</keyword>
<dbReference type="RefSeq" id="WP_087460116.1">
    <property type="nucleotide sequence ID" value="NZ_CP021425.1"/>
</dbReference>
<sequence>MKQVQIIAFGDPDVLRVVDTDVPKPGKGEVLVRVAGAGINPIDFKTRRGLGFAAERIRGNFPWSPGYEFSGWVEAVGESVGRWRIGDAVFGMTPFPDQGGAYSEFAVTRKELLAPAPGSIPVANAGAVPLAALTAWQALFEIGSLQAESKILIHAAAGGVGHFAVQLAKTLDAYVIATASPDNHDFLLELGADEVIDYHSTAFETVCYGLDFVLDNVGGGVGLRSLDVLSSHGQMVTVPTISAQDIIAQGEERGIKVTGLTVHFDAQQLEEIADLIDTEDVKPHISTVFTLAQVQQAHTLAETGRGRGKLLLLP</sequence>
<dbReference type="SMART" id="SM00829">
    <property type="entry name" value="PKS_ER"/>
    <property type="match status" value="1"/>
</dbReference>
<dbReference type="SUPFAM" id="SSF51735">
    <property type="entry name" value="NAD(P)-binding Rossmann-fold domains"/>
    <property type="match status" value="1"/>
</dbReference>
<gene>
    <name evidence="2" type="ORF">OLMES_0876</name>
</gene>
<dbReference type="InterPro" id="IPR013154">
    <property type="entry name" value="ADH-like_N"/>
</dbReference>
<dbReference type="InterPro" id="IPR036291">
    <property type="entry name" value="NAD(P)-bd_dom_sf"/>
</dbReference>
<evidence type="ECO:0000313" key="2">
    <source>
        <dbReference type="EMBL" id="ARU54963.1"/>
    </source>
</evidence>
<dbReference type="Gene3D" id="3.90.180.10">
    <property type="entry name" value="Medium-chain alcohol dehydrogenases, catalytic domain"/>
    <property type="match status" value="1"/>
</dbReference>
<dbReference type="InterPro" id="IPR050700">
    <property type="entry name" value="YIM1/Zinc_Alcohol_DH_Fams"/>
</dbReference>
<dbReference type="InterPro" id="IPR020843">
    <property type="entry name" value="ER"/>
</dbReference>
<evidence type="ECO:0000259" key="1">
    <source>
        <dbReference type="SMART" id="SM00829"/>
    </source>
</evidence>
<dbReference type="Pfam" id="PF08240">
    <property type="entry name" value="ADH_N"/>
    <property type="match status" value="1"/>
</dbReference>
<dbReference type="SUPFAM" id="SSF50129">
    <property type="entry name" value="GroES-like"/>
    <property type="match status" value="1"/>
</dbReference>
<dbReference type="PANTHER" id="PTHR11695:SF294">
    <property type="entry name" value="RETICULON-4-INTERACTING PROTEIN 1, MITOCHONDRIAL"/>
    <property type="match status" value="1"/>
</dbReference>
<organism evidence="2 3">
    <name type="scientific">Oleiphilus messinensis</name>
    <dbReference type="NCBI Taxonomy" id="141451"/>
    <lineage>
        <taxon>Bacteria</taxon>
        <taxon>Pseudomonadati</taxon>
        <taxon>Pseudomonadota</taxon>
        <taxon>Gammaproteobacteria</taxon>
        <taxon>Oceanospirillales</taxon>
        <taxon>Oleiphilaceae</taxon>
        <taxon>Oleiphilus</taxon>
    </lineage>
</organism>
<dbReference type="PANTHER" id="PTHR11695">
    <property type="entry name" value="ALCOHOL DEHYDROGENASE RELATED"/>
    <property type="match status" value="1"/>
</dbReference>